<dbReference type="STRING" id="1765722.AT728_20780"/>
<accession>A0A0W7X5D0</accession>
<comment type="caution">
    <text evidence="1">The sequence shown here is derived from an EMBL/GenBank/DDBJ whole genome shotgun (WGS) entry which is preliminary data.</text>
</comment>
<protein>
    <submittedName>
        <fullName evidence="1">Uncharacterized protein</fullName>
    </submittedName>
</protein>
<evidence type="ECO:0000313" key="2">
    <source>
        <dbReference type="Proteomes" id="UP000054804"/>
    </source>
</evidence>
<sequence>MEAFQTTDVLAGRRTMPEGSFLRYLPVDMWPLFVHAWGSDARIYEREEALPTGAADEHVYIILGGYVRQERVPFGARDGAPKIIRFRGRGQLVGEAKLIEPSASVGTTCMTPTWVMPCPVGRMNFFLRKHLTIQEALLRSLEDRVRSDETIYSTATRTPIQRVSGLLAHLADTTGTSSASTRPGHVALTGLSQKDLADALMMGVSTVENTLRTLREEHGAVISHYRKLTVTDLPVLRGIATAP</sequence>
<dbReference type="InterPro" id="IPR014710">
    <property type="entry name" value="RmlC-like_jellyroll"/>
</dbReference>
<name>A0A0W7X5D0_9ACTN</name>
<dbReference type="EMBL" id="LOCL01000032">
    <property type="protein sequence ID" value="KUF18061.1"/>
    <property type="molecule type" value="Genomic_DNA"/>
</dbReference>
<keyword evidence="2" id="KW-1185">Reference proteome</keyword>
<dbReference type="Proteomes" id="UP000054804">
    <property type="component" value="Unassembled WGS sequence"/>
</dbReference>
<dbReference type="SUPFAM" id="SSF46785">
    <property type="entry name" value="Winged helix' DNA-binding domain"/>
    <property type="match status" value="1"/>
</dbReference>
<organism evidence="1 2">
    <name type="scientific">Streptomyces silvensis</name>
    <dbReference type="NCBI Taxonomy" id="1765722"/>
    <lineage>
        <taxon>Bacteria</taxon>
        <taxon>Bacillati</taxon>
        <taxon>Actinomycetota</taxon>
        <taxon>Actinomycetes</taxon>
        <taxon>Kitasatosporales</taxon>
        <taxon>Streptomycetaceae</taxon>
        <taxon>Streptomyces</taxon>
    </lineage>
</organism>
<dbReference type="SUPFAM" id="SSF51206">
    <property type="entry name" value="cAMP-binding domain-like"/>
    <property type="match status" value="1"/>
</dbReference>
<dbReference type="InterPro" id="IPR018490">
    <property type="entry name" value="cNMP-bd_dom_sf"/>
</dbReference>
<dbReference type="InterPro" id="IPR036390">
    <property type="entry name" value="WH_DNA-bd_sf"/>
</dbReference>
<reference evidence="1 2" key="1">
    <citation type="submission" date="2015-12" db="EMBL/GenBank/DDBJ databases">
        <title>Draft genome sequence of Streptomyces silvensis ATCC 53525, a producer of novel hormone antagonists.</title>
        <authorList>
            <person name="Johnston C.W."/>
            <person name="Li Y."/>
            <person name="Magarvey N.A."/>
        </authorList>
    </citation>
    <scope>NUCLEOTIDE SEQUENCE [LARGE SCALE GENOMIC DNA]</scope>
    <source>
        <strain evidence="1 2">ATCC 53525</strain>
    </source>
</reference>
<proteinExistence type="predicted"/>
<gene>
    <name evidence="1" type="ORF">AT728_20780</name>
</gene>
<dbReference type="AlphaFoldDB" id="A0A0W7X5D0"/>
<dbReference type="Gene3D" id="2.60.120.10">
    <property type="entry name" value="Jelly Rolls"/>
    <property type="match status" value="1"/>
</dbReference>
<evidence type="ECO:0000313" key="1">
    <source>
        <dbReference type="EMBL" id="KUF18061.1"/>
    </source>
</evidence>